<evidence type="ECO:0000313" key="1">
    <source>
        <dbReference type="EMBL" id="SDG58740.1"/>
    </source>
</evidence>
<dbReference type="Proteomes" id="UP000199203">
    <property type="component" value="Unassembled WGS sequence"/>
</dbReference>
<dbReference type="InterPro" id="IPR003772">
    <property type="entry name" value="YceD"/>
</dbReference>
<protein>
    <submittedName>
        <fullName evidence="1">Uncharacterized ACR, COG1399</fullName>
    </submittedName>
</protein>
<reference evidence="2" key="1">
    <citation type="submission" date="2016-10" db="EMBL/GenBank/DDBJ databases">
        <authorList>
            <person name="Varghese N."/>
            <person name="Submissions S."/>
        </authorList>
    </citation>
    <scope>NUCLEOTIDE SEQUENCE [LARGE SCALE GENOMIC DNA]</scope>
    <source>
        <strain evidence="2">DSM 19684</strain>
    </source>
</reference>
<dbReference type="Pfam" id="PF02620">
    <property type="entry name" value="YceD"/>
    <property type="match status" value="1"/>
</dbReference>
<gene>
    <name evidence="1" type="ORF">SAMN05421825_3622</name>
</gene>
<dbReference type="EMBL" id="FNBH01000005">
    <property type="protein sequence ID" value="SDG58740.1"/>
    <property type="molecule type" value="Genomic_DNA"/>
</dbReference>
<dbReference type="AlphaFoldDB" id="A0A1G7VIH8"/>
<proteinExistence type="predicted"/>
<name>A0A1G7VIH8_9FLAO</name>
<organism evidence="1 2">
    <name type="scientific">Epilithonimonas hungarica</name>
    <dbReference type="NCBI Taxonomy" id="454006"/>
    <lineage>
        <taxon>Bacteria</taxon>
        <taxon>Pseudomonadati</taxon>
        <taxon>Bacteroidota</taxon>
        <taxon>Flavobacteriia</taxon>
        <taxon>Flavobacteriales</taxon>
        <taxon>Weeksellaceae</taxon>
        <taxon>Chryseobacterium group</taxon>
        <taxon>Epilithonimonas</taxon>
    </lineage>
</organism>
<dbReference type="STRING" id="454006.SAMN05421825_3622"/>
<accession>A0A1G7VIH8</accession>
<sequence length="175" mass="20486">MDRIRNYDVAFIGLKPGKHDFKFEIGQEFFDLFETEQEFFNPKIIADVLLDKHTTFLEFYINVSGTVQLICDISNDEFSENIENDLKILVKFGEEYDDSNEDVITINKKDGEFNLANLIYEAVVLSIPMKKLAPSIRDNDEYQKILDQYSPKIVEEKEESTDPRWEALKKLKDNN</sequence>
<dbReference type="RefSeq" id="WP_089874950.1">
    <property type="nucleotide sequence ID" value="NZ_FNBH01000005.1"/>
</dbReference>
<evidence type="ECO:0000313" key="2">
    <source>
        <dbReference type="Proteomes" id="UP000199203"/>
    </source>
</evidence>
<keyword evidence="2" id="KW-1185">Reference proteome</keyword>
<dbReference type="OrthoDB" id="1524821at2"/>